<name>A0A0H2RNR4_9AGAM</name>
<reference evidence="3 4" key="1">
    <citation type="submission" date="2015-04" db="EMBL/GenBank/DDBJ databases">
        <title>Complete genome sequence of Schizopora paradoxa KUC8140, a cosmopolitan wood degrader in East Asia.</title>
        <authorList>
            <consortium name="DOE Joint Genome Institute"/>
            <person name="Min B."/>
            <person name="Park H."/>
            <person name="Jang Y."/>
            <person name="Kim J.-J."/>
            <person name="Kim K.H."/>
            <person name="Pangilinan J."/>
            <person name="Lipzen A."/>
            <person name="Riley R."/>
            <person name="Grigoriev I.V."/>
            <person name="Spatafora J.W."/>
            <person name="Choi I.-G."/>
        </authorList>
    </citation>
    <scope>NUCLEOTIDE SEQUENCE [LARGE SCALE GENOMIC DNA]</scope>
    <source>
        <strain evidence="3 4">KUC8140</strain>
    </source>
</reference>
<gene>
    <name evidence="3" type="ORF">SCHPADRAFT_1002341</name>
</gene>
<keyword evidence="2" id="KW-1133">Transmembrane helix</keyword>
<feature type="region of interest" description="Disordered" evidence="1">
    <location>
        <begin position="1"/>
        <end position="45"/>
    </location>
</feature>
<dbReference type="AlphaFoldDB" id="A0A0H2RNR4"/>
<protein>
    <submittedName>
        <fullName evidence="3">Uncharacterized protein</fullName>
    </submittedName>
</protein>
<feature type="transmembrane region" description="Helical" evidence="2">
    <location>
        <begin position="231"/>
        <end position="251"/>
    </location>
</feature>
<dbReference type="EMBL" id="KQ086206">
    <property type="protein sequence ID" value="KLO06446.1"/>
    <property type="molecule type" value="Genomic_DNA"/>
</dbReference>
<evidence type="ECO:0000313" key="4">
    <source>
        <dbReference type="Proteomes" id="UP000053477"/>
    </source>
</evidence>
<organism evidence="3 4">
    <name type="scientific">Schizopora paradoxa</name>
    <dbReference type="NCBI Taxonomy" id="27342"/>
    <lineage>
        <taxon>Eukaryota</taxon>
        <taxon>Fungi</taxon>
        <taxon>Dikarya</taxon>
        <taxon>Basidiomycota</taxon>
        <taxon>Agaricomycotina</taxon>
        <taxon>Agaricomycetes</taxon>
        <taxon>Hymenochaetales</taxon>
        <taxon>Schizoporaceae</taxon>
        <taxon>Schizopora</taxon>
    </lineage>
</organism>
<keyword evidence="4" id="KW-1185">Reference proteome</keyword>
<accession>A0A0H2RNR4</accession>
<feature type="compositionally biased region" description="Basic and acidic residues" evidence="1">
    <location>
        <begin position="311"/>
        <end position="326"/>
    </location>
</feature>
<proteinExistence type="predicted"/>
<evidence type="ECO:0000256" key="1">
    <source>
        <dbReference type="SAM" id="MobiDB-lite"/>
    </source>
</evidence>
<feature type="region of interest" description="Disordered" evidence="1">
    <location>
        <begin position="287"/>
        <end position="326"/>
    </location>
</feature>
<keyword evidence="2" id="KW-0812">Transmembrane</keyword>
<dbReference type="InParanoid" id="A0A0H2RNR4"/>
<dbReference type="Proteomes" id="UP000053477">
    <property type="component" value="Unassembled WGS sequence"/>
</dbReference>
<evidence type="ECO:0000256" key="2">
    <source>
        <dbReference type="SAM" id="Phobius"/>
    </source>
</evidence>
<sequence>MTDLSVRLDSGEQRGPSSENRVRNGPEMSEIAKNGGGTVAGQPPTSWDGTAALRAVWERGGDGAGRRGRLLMDGTGGGARWEQGLMGARRTPSSLRALSGFCALSLHSKCQILYGGNLRCTLVSSNPKNAQRGNLLLTLAGIMHFCNYYFTRPIPARLGFVACAPIAVLLTLLSLVSIVPPDVDIKLFVHASTDEDGLVAANNSTVVSHLYTRNIQTRDAVGDGSNDLSNVLLITFLVLFSTFLLLVAIALSCCRCRNRKSFVLFKPSQAFHDILLGTYRNLCRRRNRRRRNGKEKTKDLEMQPLVSENDASARETEHESASNEEQ</sequence>
<keyword evidence="2" id="KW-0472">Membrane</keyword>
<feature type="transmembrane region" description="Helical" evidence="2">
    <location>
        <begin position="158"/>
        <end position="179"/>
    </location>
</feature>
<evidence type="ECO:0000313" key="3">
    <source>
        <dbReference type="EMBL" id="KLO06446.1"/>
    </source>
</evidence>